<evidence type="ECO:0000313" key="2">
    <source>
        <dbReference type="Proteomes" id="UP000262802"/>
    </source>
</evidence>
<organism evidence="1 2">
    <name type="scientific">Hymenobacter oligotrophus</name>
    <dbReference type="NCBI Taxonomy" id="2319843"/>
    <lineage>
        <taxon>Bacteria</taxon>
        <taxon>Pseudomonadati</taxon>
        <taxon>Bacteroidota</taxon>
        <taxon>Cytophagia</taxon>
        <taxon>Cytophagales</taxon>
        <taxon>Hymenobacteraceae</taxon>
        <taxon>Hymenobacter</taxon>
    </lineage>
</organism>
<keyword evidence="2" id="KW-1185">Reference proteome</keyword>
<dbReference type="EMBL" id="CP032317">
    <property type="protein sequence ID" value="AYA37067.1"/>
    <property type="molecule type" value="Genomic_DNA"/>
</dbReference>
<reference evidence="1 2" key="1">
    <citation type="submission" date="2018-09" db="EMBL/GenBank/DDBJ databases">
        <title>Hymenobacter medium sp. nov., isolated from R2A medium.</title>
        <authorList>
            <person name="Yingchao G."/>
        </authorList>
    </citation>
    <scope>NUCLEOTIDE SEQUENCE [LARGE SCALE GENOMIC DNA]</scope>
    <source>
        <strain evidence="2">sh-6</strain>
    </source>
</reference>
<protein>
    <submittedName>
        <fullName evidence="1">Uncharacterized protein</fullName>
    </submittedName>
</protein>
<dbReference type="AlphaFoldDB" id="A0A3B7RSG7"/>
<evidence type="ECO:0000313" key="1">
    <source>
        <dbReference type="EMBL" id="AYA37067.1"/>
    </source>
</evidence>
<proteinExistence type="predicted"/>
<sequence length="87" mass="10243">MAPKPMQTRVTATFNENYLDVETVRRLFYECLDADARVSRGRNLGRNTVSFVVYGYHTEQSLFRFHRLLHHHDPFARLLVDGRVYAV</sequence>
<dbReference type="OrthoDB" id="885365at2"/>
<gene>
    <name evidence="1" type="ORF">D3Y59_08380</name>
</gene>
<name>A0A3B7RSG7_9BACT</name>
<accession>A0A3B7RSG7</accession>
<dbReference type="KEGG" id="hyh:D3Y59_08380"/>
<dbReference type="Proteomes" id="UP000262802">
    <property type="component" value="Chromosome"/>
</dbReference>